<evidence type="ECO:0000313" key="3">
    <source>
        <dbReference type="Proteomes" id="UP001610335"/>
    </source>
</evidence>
<name>A0ABR4IVR6_9EURO</name>
<sequence>MSTSEPQSPQSPHSPHPPELPNGLPSGDSIDRMLEHSQRQSEIRLGQIPHLEHEQKHEQEQNHYTHISQNIQTQETLQDQITRSLLRLEEHRLAIHQHTTNLEQELHYHHQQDQDDLDEARRRRFLRALRTRRAQRRTLFPKPPAKKTSNIHPTFKNTIAYFSHRLHPLVSVSTGLTHPDFPKTILSLHLLTEAQLNSLALHYHQVYPPMPETYQYPLPITPWMVANGYLRDMGGGVAMKRRRFGRFIGLRGCESPVGNAEGGGDRKEWMG</sequence>
<organism evidence="2 3">
    <name type="scientific">Aspergillus cavernicola</name>
    <dbReference type="NCBI Taxonomy" id="176166"/>
    <lineage>
        <taxon>Eukaryota</taxon>
        <taxon>Fungi</taxon>
        <taxon>Dikarya</taxon>
        <taxon>Ascomycota</taxon>
        <taxon>Pezizomycotina</taxon>
        <taxon>Eurotiomycetes</taxon>
        <taxon>Eurotiomycetidae</taxon>
        <taxon>Eurotiales</taxon>
        <taxon>Aspergillaceae</taxon>
        <taxon>Aspergillus</taxon>
        <taxon>Aspergillus subgen. Nidulantes</taxon>
    </lineage>
</organism>
<accession>A0ABR4IVR6</accession>
<reference evidence="2 3" key="1">
    <citation type="submission" date="2024-07" db="EMBL/GenBank/DDBJ databases">
        <title>Section-level genome sequencing and comparative genomics of Aspergillus sections Usti and Cavernicolus.</title>
        <authorList>
            <consortium name="Lawrence Berkeley National Laboratory"/>
            <person name="Nybo J.L."/>
            <person name="Vesth T.C."/>
            <person name="Theobald S."/>
            <person name="Frisvad J.C."/>
            <person name="Larsen T.O."/>
            <person name="Kjaerboelling I."/>
            <person name="Rothschild-Mancinelli K."/>
            <person name="Lyhne E.K."/>
            <person name="Kogle M.E."/>
            <person name="Barry K."/>
            <person name="Clum A."/>
            <person name="Na H."/>
            <person name="Ledsgaard L."/>
            <person name="Lin J."/>
            <person name="Lipzen A."/>
            <person name="Kuo A."/>
            <person name="Riley R."/>
            <person name="Mondo S."/>
            <person name="LaButti K."/>
            <person name="Haridas S."/>
            <person name="Pangalinan J."/>
            <person name="Salamov A.A."/>
            <person name="Simmons B.A."/>
            <person name="Magnuson J.K."/>
            <person name="Chen J."/>
            <person name="Drula E."/>
            <person name="Henrissat B."/>
            <person name="Wiebenga A."/>
            <person name="Lubbers R.J."/>
            <person name="Gomes A.C."/>
            <person name="Makela M.R."/>
            <person name="Stajich J."/>
            <person name="Grigoriev I.V."/>
            <person name="Mortensen U.H."/>
            <person name="De vries R.P."/>
            <person name="Baker S.E."/>
            <person name="Andersen M.R."/>
        </authorList>
    </citation>
    <scope>NUCLEOTIDE SEQUENCE [LARGE SCALE GENOMIC DNA]</scope>
    <source>
        <strain evidence="2 3">CBS 600.67</strain>
    </source>
</reference>
<evidence type="ECO:0000256" key="1">
    <source>
        <dbReference type="SAM" id="MobiDB-lite"/>
    </source>
</evidence>
<feature type="region of interest" description="Disordered" evidence="1">
    <location>
        <begin position="1"/>
        <end position="40"/>
    </location>
</feature>
<keyword evidence="3" id="KW-1185">Reference proteome</keyword>
<proteinExistence type="predicted"/>
<dbReference type="Proteomes" id="UP001610335">
    <property type="component" value="Unassembled WGS sequence"/>
</dbReference>
<feature type="compositionally biased region" description="Low complexity" evidence="1">
    <location>
        <begin position="1"/>
        <end position="11"/>
    </location>
</feature>
<evidence type="ECO:0000313" key="2">
    <source>
        <dbReference type="EMBL" id="KAL2831840.1"/>
    </source>
</evidence>
<gene>
    <name evidence="2" type="ORF">BDW59DRAFT_157797</name>
</gene>
<feature type="compositionally biased region" description="Basic and acidic residues" evidence="1">
    <location>
        <begin position="29"/>
        <end position="40"/>
    </location>
</feature>
<protein>
    <submittedName>
        <fullName evidence="2">Uncharacterized protein</fullName>
    </submittedName>
</protein>
<dbReference type="EMBL" id="JBFXLS010000008">
    <property type="protein sequence ID" value="KAL2831840.1"/>
    <property type="molecule type" value="Genomic_DNA"/>
</dbReference>
<comment type="caution">
    <text evidence="2">The sequence shown here is derived from an EMBL/GenBank/DDBJ whole genome shotgun (WGS) entry which is preliminary data.</text>
</comment>